<dbReference type="AlphaFoldDB" id="A0A0A8XWT9"/>
<organism evidence="2">
    <name type="scientific">Arundo donax</name>
    <name type="common">Giant reed</name>
    <name type="synonym">Donax arundinaceus</name>
    <dbReference type="NCBI Taxonomy" id="35708"/>
    <lineage>
        <taxon>Eukaryota</taxon>
        <taxon>Viridiplantae</taxon>
        <taxon>Streptophyta</taxon>
        <taxon>Embryophyta</taxon>
        <taxon>Tracheophyta</taxon>
        <taxon>Spermatophyta</taxon>
        <taxon>Magnoliopsida</taxon>
        <taxon>Liliopsida</taxon>
        <taxon>Poales</taxon>
        <taxon>Poaceae</taxon>
        <taxon>PACMAD clade</taxon>
        <taxon>Arundinoideae</taxon>
        <taxon>Arundineae</taxon>
        <taxon>Arundo</taxon>
    </lineage>
</organism>
<evidence type="ECO:0000313" key="2">
    <source>
        <dbReference type="EMBL" id="JAD18356.1"/>
    </source>
</evidence>
<protein>
    <submittedName>
        <fullName evidence="2">Uncharacterized protein</fullName>
    </submittedName>
</protein>
<dbReference type="EMBL" id="GBRH01279539">
    <property type="protein sequence ID" value="JAD18356.1"/>
    <property type="molecule type" value="Transcribed_RNA"/>
</dbReference>
<feature type="region of interest" description="Disordered" evidence="1">
    <location>
        <begin position="36"/>
        <end position="55"/>
    </location>
</feature>
<accession>A0A0A8XWT9</accession>
<name>A0A0A8XWT9_ARUDO</name>
<sequence>MQFIGALLLGHIIMHHCSHKDNHVTTPIDLMWRGRESETSTNRPPMETPCGGPGLHVQGAIDHGVNLGR</sequence>
<proteinExistence type="predicted"/>
<evidence type="ECO:0000256" key="1">
    <source>
        <dbReference type="SAM" id="MobiDB-lite"/>
    </source>
</evidence>
<reference evidence="2" key="2">
    <citation type="journal article" date="2015" name="Data Brief">
        <title>Shoot transcriptome of the giant reed, Arundo donax.</title>
        <authorList>
            <person name="Barrero R.A."/>
            <person name="Guerrero F.D."/>
            <person name="Moolhuijzen P."/>
            <person name="Goolsby J.A."/>
            <person name="Tidwell J."/>
            <person name="Bellgard S.E."/>
            <person name="Bellgard M.I."/>
        </authorList>
    </citation>
    <scope>NUCLEOTIDE SEQUENCE</scope>
    <source>
        <tissue evidence="2">Shoot tissue taken approximately 20 cm above the soil surface</tissue>
    </source>
</reference>
<reference evidence="2" key="1">
    <citation type="submission" date="2014-09" db="EMBL/GenBank/DDBJ databases">
        <authorList>
            <person name="Magalhaes I.L.F."/>
            <person name="Oliveira U."/>
            <person name="Santos F.R."/>
            <person name="Vidigal T.H.D.A."/>
            <person name="Brescovit A.D."/>
            <person name="Santos A.J."/>
        </authorList>
    </citation>
    <scope>NUCLEOTIDE SEQUENCE</scope>
    <source>
        <tissue evidence="2">Shoot tissue taken approximately 20 cm above the soil surface</tissue>
    </source>
</reference>